<evidence type="ECO:0000313" key="2">
    <source>
        <dbReference type="Proteomes" id="UP000682782"/>
    </source>
</evidence>
<gene>
    <name evidence="1" type="ORF">JYE49_14665</name>
</gene>
<protein>
    <submittedName>
        <fullName evidence="1">ABC transporter ATP-binding protein</fullName>
    </submittedName>
</protein>
<reference evidence="1" key="1">
    <citation type="submission" date="2021-01" db="EMBL/GenBank/DDBJ databases">
        <title>Complete genome sequence of Clostridiales bacterium R-7.</title>
        <authorList>
            <person name="Mahoney-Kurpe S.C."/>
            <person name="Palevich N."/>
            <person name="Koike S."/>
            <person name="Moon C.D."/>
            <person name="Attwood G.T."/>
        </authorList>
    </citation>
    <scope>NUCLEOTIDE SEQUENCE</scope>
    <source>
        <strain evidence="1">R-7</strain>
    </source>
</reference>
<keyword evidence="1" id="KW-0067">ATP-binding</keyword>
<dbReference type="EMBL" id="CP068393">
    <property type="protein sequence ID" value="QUC67052.1"/>
    <property type="molecule type" value="Genomic_DNA"/>
</dbReference>
<dbReference type="Proteomes" id="UP000682782">
    <property type="component" value="Chromosome"/>
</dbReference>
<keyword evidence="2" id="KW-1185">Reference proteome</keyword>
<organism evidence="1 2">
    <name type="scientific">Aristaeella hokkaidonensis</name>
    <dbReference type="NCBI Taxonomy" id="3046382"/>
    <lineage>
        <taxon>Bacteria</taxon>
        <taxon>Bacillati</taxon>
        <taxon>Bacillota</taxon>
        <taxon>Clostridia</taxon>
        <taxon>Eubacteriales</taxon>
        <taxon>Aristaeellaceae</taxon>
        <taxon>Aristaeella</taxon>
    </lineage>
</organism>
<sequence>MADHYAFSARALTVGYQGQPLIRDISFDLPAGSVLTLIGPNGAGKSTILKTVAAQLAAIAGTVMIDGQPMSRYSHNRLAEKLSVLLTDRVRPEMMTCFEVAAMGRYPYTGQFGRLSEADRGIVHQMLAKLQVDAIADRDFSRISDGQRQRVLMARALCQEPEILVLDEPTSFLDIRHKIDLLDILLEVSRVKNVTVLLSMHEIDLAEKISDYVMGVKGDTVWKYGRPEELFRDEIIADLYDLDRGSYLTGRGSLELKKPEGNPRVFVVGGGGFGIPHYRKLQKKGIPFAAGILFGHDRETDVACALARDTVIVPGFGEMTSKHFEAARQLLVDCGVLLDAGTPEGSLNRMNTELISFAKSQGLKIVRDADELD</sequence>
<proteinExistence type="predicted"/>
<name>A0AC61MWQ4_9FIRM</name>
<keyword evidence="1" id="KW-0547">Nucleotide-binding</keyword>
<evidence type="ECO:0000313" key="1">
    <source>
        <dbReference type="EMBL" id="QUC67052.1"/>
    </source>
</evidence>
<accession>A0AC61MWQ4</accession>